<sequence>MKHLSRLEIAEAIAIFLAILGLIATSITQQLFYSLVPLTASLVLNWINRRRGFRLHARRLKKALGQTEQRLETVRTSDPSSRELSLASSELDLNGLVATLDKLHQQQQTIEQSIAPIKHQIDRLTEQFKQRPELSQIESLTSVIIDLQQFINQLPQWGNLQQRQLIELQEKVDSALAQLEQKMAAIPSQVEVALHDRFHNSDQS</sequence>
<keyword evidence="1" id="KW-0812">Transmembrane</keyword>
<dbReference type="OrthoDB" id="468472at2"/>
<evidence type="ECO:0000256" key="1">
    <source>
        <dbReference type="SAM" id="Phobius"/>
    </source>
</evidence>
<dbReference type="AlphaFoldDB" id="A0A1E5QEI9"/>
<protein>
    <submittedName>
        <fullName evidence="2">Uncharacterized protein</fullName>
    </submittedName>
</protein>
<accession>A0A1E5QEI9</accession>
<reference evidence="2" key="1">
    <citation type="submission" date="2016-09" db="EMBL/GenBank/DDBJ databases">
        <title>Draft genome of thermotolerant cyanobacterium Desertifilum sp. strain IPPAS B-1220.</title>
        <authorList>
            <person name="Sinetova M.A."/>
            <person name="Bolakhan K."/>
            <person name="Zayadan B.K."/>
            <person name="Mironov K.S."/>
            <person name="Ustinova V."/>
            <person name="Kupriyanova E.V."/>
            <person name="Sidorov R.A."/>
            <person name="Skrypnik A.N."/>
            <person name="Gogoleva N.E."/>
            <person name="Gogolev Y.V."/>
            <person name="Los D.A."/>
        </authorList>
    </citation>
    <scope>NUCLEOTIDE SEQUENCE [LARGE SCALE GENOMIC DNA]</scope>
    <source>
        <strain evidence="2">IPPAS B-1220</strain>
    </source>
</reference>
<dbReference type="RefSeq" id="WP_069969224.1">
    <property type="nucleotide sequence ID" value="NZ_CM124774.1"/>
</dbReference>
<dbReference type="EMBL" id="MJGC01000099">
    <property type="protein sequence ID" value="OEJ73082.1"/>
    <property type="molecule type" value="Genomic_DNA"/>
</dbReference>
<name>A0A1E5QEI9_9CYAN</name>
<proteinExistence type="predicted"/>
<feature type="transmembrane region" description="Helical" evidence="1">
    <location>
        <begin position="7"/>
        <end position="25"/>
    </location>
</feature>
<keyword evidence="1" id="KW-1133">Transmembrane helix</keyword>
<evidence type="ECO:0000313" key="2">
    <source>
        <dbReference type="EMBL" id="OEJ73082.1"/>
    </source>
</evidence>
<gene>
    <name evidence="2" type="ORF">BH720_21245</name>
</gene>
<comment type="caution">
    <text evidence="2">The sequence shown here is derived from an EMBL/GenBank/DDBJ whole genome shotgun (WGS) entry which is preliminary data.</text>
</comment>
<keyword evidence="1" id="KW-0472">Membrane</keyword>
<dbReference type="STRING" id="1781255.BH720_21245"/>
<organism evidence="2">
    <name type="scientific">Desertifilum tharense IPPAS B-1220</name>
    <dbReference type="NCBI Taxonomy" id="1781255"/>
    <lineage>
        <taxon>Bacteria</taxon>
        <taxon>Bacillati</taxon>
        <taxon>Cyanobacteriota</taxon>
        <taxon>Cyanophyceae</taxon>
        <taxon>Desertifilales</taxon>
        <taxon>Desertifilaceae</taxon>
        <taxon>Desertifilum</taxon>
    </lineage>
</organism>